<evidence type="ECO:0000256" key="6">
    <source>
        <dbReference type="ARBA" id="ARBA00022679"/>
    </source>
</evidence>
<keyword evidence="18" id="KW-1185">Reference proteome</keyword>
<evidence type="ECO:0000313" key="18">
    <source>
        <dbReference type="Proteomes" id="UP001501822"/>
    </source>
</evidence>
<dbReference type="Pfam" id="PF00109">
    <property type="entry name" value="ketoacyl-synt"/>
    <property type="match status" value="1"/>
</dbReference>
<keyword evidence="5 14" id="KW-0444">Lipid biosynthesis</keyword>
<comment type="caution">
    <text evidence="17">The sequence shown here is derived from an EMBL/GenBank/DDBJ whole genome shotgun (WGS) entry which is preliminary data.</text>
</comment>
<evidence type="ECO:0000256" key="4">
    <source>
        <dbReference type="ARBA" id="ARBA00014657"/>
    </source>
</evidence>
<dbReference type="PANTHER" id="PTHR11712:SF336">
    <property type="entry name" value="3-OXOACYL-[ACYL-CARRIER-PROTEIN] SYNTHASE, MITOCHONDRIAL"/>
    <property type="match status" value="1"/>
</dbReference>
<keyword evidence="7" id="KW-0276">Fatty acid metabolism</keyword>
<evidence type="ECO:0000256" key="13">
    <source>
        <dbReference type="ARBA" id="ARBA00047659"/>
    </source>
</evidence>
<keyword evidence="8" id="KW-0443">Lipid metabolism</keyword>
<dbReference type="NCBIfam" id="NF005589">
    <property type="entry name" value="PRK07314.1"/>
    <property type="match status" value="1"/>
</dbReference>
<comment type="similarity">
    <text evidence="2 14 15">Belongs to the thiolase-like superfamily. Beta-ketoacyl-ACP synthases family.</text>
</comment>
<dbReference type="Pfam" id="PF02801">
    <property type="entry name" value="Ketoacyl-synt_C"/>
    <property type="match status" value="1"/>
</dbReference>
<dbReference type="InterPro" id="IPR014031">
    <property type="entry name" value="Ketoacyl_synth_C"/>
</dbReference>
<dbReference type="Gene3D" id="3.40.47.10">
    <property type="match status" value="1"/>
</dbReference>
<dbReference type="NCBIfam" id="TIGR03150">
    <property type="entry name" value="fabF"/>
    <property type="match status" value="1"/>
</dbReference>
<dbReference type="InterPro" id="IPR017568">
    <property type="entry name" value="3-oxoacyl-ACP_synth-2"/>
</dbReference>
<keyword evidence="10 14" id="KW-0012">Acyltransferase</keyword>
<dbReference type="InterPro" id="IPR018201">
    <property type="entry name" value="Ketoacyl_synth_AS"/>
</dbReference>
<accession>A0ABN0W1F6</accession>
<evidence type="ECO:0000256" key="2">
    <source>
        <dbReference type="ARBA" id="ARBA00008467"/>
    </source>
</evidence>
<evidence type="ECO:0000256" key="15">
    <source>
        <dbReference type="RuleBase" id="RU003694"/>
    </source>
</evidence>
<evidence type="ECO:0000256" key="7">
    <source>
        <dbReference type="ARBA" id="ARBA00022832"/>
    </source>
</evidence>
<dbReference type="PANTHER" id="PTHR11712">
    <property type="entry name" value="POLYKETIDE SYNTHASE-RELATED"/>
    <property type="match status" value="1"/>
</dbReference>
<evidence type="ECO:0000256" key="11">
    <source>
        <dbReference type="ARBA" id="ARBA00024006"/>
    </source>
</evidence>
<proteinExistence type="inferred from homology"/>
<evidence type="ECO:0000259" key="16">
    <source>
        <dbReference type="PROSITE" id="PS52004"/>
    </source>
</evidence>
<dbReference type="InterPro" id="IPR016039">
    <property type="entry name" value="Thiolase-like"/>
</dbReference>
<evidence type="ECO:0000256" key="12">
    <source>
        <dbReference type="ARBA" id="ARBA00047318"/>
    </source>
</evidence>
<dbReference type="InterPro" id="IPR020841">
    <property type="entry name" value="PKS_Beta-ketoAc_synthase_dom"/>
</dbReference>
<dbReference type="PROSITE" id="PS52004">
    <property type="entry name" value="KS3_2"/>
    <property type="match status" value="1"/>
</dbReference>
<protein>
    <recommendedName>
        <fullName evidence="4 14">3-oxoacyl-[acyl-carrier-protein] synthase 2</fullName>
        <ecNumber evidence="3 14">2.3.1.179</ecNumber>
    </recommendedName>
</protein>
<dbReference type="SMART" id="SM00825">
    <property type="entry name" value="PKS_KS"/>
    <property type="match status" value="1"/>
</dbReference>
<dbReference type="PROSITE" id="PS00606">
    <property type="entry name" value="KS3_1"/>
    <property type="match status" value="1"/>
</dbReference>
<dbReference type="SUPFAM" id="SSF53901">
    <property type="entry name" value="Thiolase-like"/>
    <property type="match status" value="2"/>
</dbReference>
<name>A0ABN0W1F6_9ACTN</name>
<keyword evidence="9 14" id="KW-0275">Fatty acid biosynthesis</keyword>
<organism evidence="17 18">
    <name type="scientific">Actinoallomurus spadix</name>
    <dbReference type="NCBI Taxonomy" id="79912"/>
    <lineage>
        <taxon>Bacteria</taxon>
        <taxon>Bacillati</taxon>
        <taxon>Actinomycetota</taxon>
        <taxon>Actinomycetes</taxon>
        <taxon>Streptosporangiales</taxon>
        <taxon>Thermomonosporaceae</taxon>
        <taxon>Actinoallomurus</taxon>
    </lineage>
</organism>
<dbReference type="CDD" id="cd00834">
    <property type="entry name" value="KAS_I_II"/>
    <property type="match status" value="1"/>
</dbReference>
<sequence length="412" mass="42244">MMVSDRVVVTGLGPVTPIGVGAADFHAAQLSGVSGVRRISLFDASRLDVDIAGEVDLPPELAPTPRQLRAEDRCTHLALAAARLAVQDSGLDLTAEDPDRVGVALGTAIGGIDTWEENVRINVERGPGHIRARFIPMAMVNSAAARLSIEFGARGPSLAPVAACASGAEALVAGAQMIESGEADVVIAGGSEAPVVETIVGGFTQMRALSTRTEVPERASRPFAAGRDGFVIAEGAAVLILESAAHAAARQARVYAEFAGFGRASDAFHVTMPHKEGAGARRAVGAALRSAGLAPEDVAYVNAHGTGTPFNDLAETMALRAALGTAAERVAVSATKSMTGHGLGAAGAIEAVATVQAIVNGVVPPTVNLEEPDPELGLDLVPLKPRDMEVRAALSNSFAFGGHNVVLAFRAW</sequence>
<reference evidence="17 18" key="1">
    <citation type="journal article" date="2019" name="Int. J. Syst. Evol. Microbiol.">
        <title>The Global Catalogue of Microorganisms (GCM) 10K type strain sequencing project: providing services to taxonomists for standard genome sequencing and annotation.</title>
        <authorList>
            <consortium name="The Broad Institute Genomics Platform"/>
            <consortium name="The Broad Institute Genome Sequencing Center for Infectious Disease"/>
            <person name="Wu L."/>
            <person name="Ma J."/>
        </authorList>
    </citation>
    <scope>NUCLEOTIDE SEQUENCE [LARGE SCALE GENOMIC DNA]</scope>
    <source>
        <strain evidence="17 18">JCM 3146</strain>
    </source>
</reference>
<evidence type="ECO:0000256" key="1">
    <source>
        <dbReference type="ARBA" id="ARBA00005194"/>
    </source>
</evidence>
<evidence type="ECO:0000256" key="9">
    <source>
        <dbReference type="ARBA" id="ARBA00023160"/>
    </source>
</evidence>
<dbReference type="EMBL" id="BAAABM010000007">
    <property type="protein sequence ID" value="GAA0322592.1"/>
    <property type="molecule type" value="Genomic_DNA"/>
</dbReference>
<evidence type="ECO:0000256" key="3">
    <source>
        <dbReference type="ARBA" id="ARBA00012356"/>
    </source>
</evidence>
<evidence type="ECO:0000256" key="10">
    <source>
        <dbReference type="ARBA" id="ARBA00023315"/>
    </source>
</evidence>
<dbReference type="RefSeq" id="WP_252799641.1">
    <property type="nucleotide sequence ID" value="NZ_BAAABM010000007.1"/>
</dbReference>
<comment type="catalytic activity">
    <reaction evidence="13 14">
        <text>a fatty acyl-[ACP] + malonyl-[ACP] + H(+) = a 3-oxoacyl-[ACP] + holo-[ACP] + CO2</text>
        <dbReference type="Rhea" id="RHEA:22836"/>
        <dbReference type="Rhea" id="RHEA-COMP:9623"/>
        <dbReference type="Rhea" id="RHEA-COMP:9685"/>
        <dbReference type="Rhea" id="RHEA-COMP:9916"/>
        <dbReference type="Rhea" id="RHEA-COMP:14125"/>
        <dbReference type="ChEBI" id="CHEBI:15378"/>
        <dbReference type="ChEBI" id="CHEBI:16526"/>
        <dbReference type="ChEBI" id="CHEBI:64479"/>
        <dbReference type="ChEBI" id="CHEBI:78449"/>
        <dbReference type="ChEBI" id="CHEBI:78776"/>
        <dbReference type="ChEBI" id="CHEBI:138651"/>
    </reaction>
</comment>
<comment type="pathway">
    <text evidence="1 14">Lipid metabolism; fatty acid biosynthesis.</text>
</comment>
<feature type="domain" description="Ketosynthase family 3 (KS3)" evidence="16">
    <location>
        <begin position="4"/>
        <end position="411"/>
    </location>
</feature>
<dbReference type="InterPro" id="IPR014030">
    <property type="entry name" value="Ketoacyl_synth_N"/>
</dbReference>
<dbReference type="InterPro" id="IPR000794">
    <property type="entry name" value="Beta-ketoacyl_synthase"/>
</dbReference>
<evidence type="ECO:0000256" key="8">
    <source>
        <dbReference type="ARBA" id="ARBA00023098"/>
    </source>
</evidence>
<evidence type="ECO:0000256" key="5">
    <source>
        <dbReference type="ARBA" id="ARBA00022516"/>
    </source>
</evidence>
<dbReference type="Proteomes" id="UP001501822">
    <property type="component" value="Unassembled WGS sequence"/>
</dbReference>
<evidence type="ECO:0000313" key="17">
    <source>
        <dbReference type="EMBL" id="GAA0322592.1"/>
    </source>
</evidence>
<evidence type="ECO:0000256" key="14">
    <source>
        <dbReference type="PIRNR" id="PIRNR000447"/>
    </source>
</evidence>
<keyword evidence="6 14" id="KW-0808">Transferase</keyword>
<dbReference type="PIRSF" id="PIRSF000447">
    <property type="entry name" value="KAS_II"/>
    <property type="match status" value="1"/>
</dbReference>
<dbReference type="EC" id="2.3.1.179" evidence="3 14"/>
<comment type="function">
    <text evidence="11 14">Involved in the type II fatty acid elongation cycle. Catalyzes the elongation of a wide range of acyl-ACP by the addition of two carbons from malonyl-ACP to an acyl acceptor. Can efficiently catalyze the conversion of palmitoleoyl-ACP (cis-hexadec-9-enoyl-ACP) to cis-vaccenoyl-ACP (cis-octadec-11-enoyl-ACP), an essential step in the thermal regulation of fatty acid composition.</text>
</comment>
<comment type="catalytic activity">
    <reaction evidence="12 14">
        <text>(9Z)-hexadecenoyl-[ACP] + malonyl-[ACP] + H(+) = 3-oxo-(11Z)-octadecenoyl-[ACP] + holo-[ACP] + CO2</text>
        <dbReference type="Rhea" id="RHEA:55040"/>
        <dbReference type="Rhea" id="RHEA-COMP:9623"/>
        <dbReference type="Rhea" id="RHEA-COMP:9685"/>
        <dbReference type="Rhea" id="RHEA-COMP:10800"/>
        <dbReference type="Rhea" id="RHEA-COMP:14074"/>
        <dbReference type="ChEBI" id="CHEBI:15378"/>
        <dbReference type="ChEBI" id="CHEBI:16526"/>
        <dbReference type="ChEBI" id="CHEBI:64479"/>
        <dbReference type="ChEBI" id="CHEBI:78449"/>
        <dbReference type="ChEBI" id="CHEBI:83989"/>
        <dbReference type="ChEBI" id="CHEBI:138538"/>
        <dbReference type="EC" id="2.3.1.179"/>
    </reaction>
</comment>
<gene>
    <name evidence="17" type="primary">fabF</name>
    <name evidence="17" type="ORF">GCM10010151_10520</name>
</gene>